<feature type="compositionally biased region" description="Gly residues" evidence="1">
    <location>
        <begin position="99"/>
        <end position="117"/>
    </location>
</feature>
<sequence>MVVFMYVIGALCALAVLWRSWRLVSVRQSPKAVLGRGLGLGGILALMGLVGVIPAAVWFVWWALVVAAVAAICIAAWHAAQGPGDEGPSSARVGAERSGTGGPGTGGSGTGGPGTGRGSAEQAGPPWWKVAGDGALVVALIAVAFISG</sequence>
<dbReference type="AlphaFoldDB" id="A0A542ZT76"/>
<accession>A0A542ZT76</accession>
<feature type="region of interest" description="Disordered" evidence="1">
    <location>
        <begin position="82"/>
        <end position="124"/>
    </location>
</feature>
<proteinExistence type="predicted"/>
<keyword evidence="2" id="KW-1133">Transmembrane helix</keyword>
<name>A0A542ZT76_9ACTN</name>
<evidence type="ECO:0000313" key="3">
    <source>
        <dbReference type="EMBL" id="TQL63487.1"/>
    </source>
</evidence>
<organism evidence="3 4">
    <name type="scientific">Propioniferax innocua</name>
    <dbReference type="NCBI Taxonomy" id="1753"/>
    <lineage>
        <taxon>Bacteria</taxon>
        <taxon>Bacillati</taxon>
        <taxon>Actinomycetota</taxon>
        <taxon>Actinomycetes</taxon>
        <taxon>Propionibacteriales</taxon>
        <taxon>Propionibacteriaceae</taxon>
        <taxon>Propioniferax</taxon>
    </lineage>
</organism>
<dbReference type="EMBL" id="VFOR01000001">
    <property type="protein sequence ID" value="TQL63487.1"/>
    <property type="molecule type" value="Genomic_DNA"/>
</dbReference>
<feature type="transmembrane region" description="Helical" evidence="2">
    <location>
        <begin position="59"/>
        <end position="80"/>
    </location>
</feature>
<dbReference type="Proteomes" id="UP000316196">
    <property type="component" value="Unassembled WGS sequence"/>
</dbReference>
<keyword evidence="4" id="KW-1185">Reference proteome</keyword>
<feature type="transmembrane region" description="Helical" evidence="2">
    <location>
        <begin position="127"/>
        <end position="146"/>
    </location>
</feature>
<feature type="transmembrane region" description="Helical" evidence="2">
    <location>
        <begin position="32"/>
        <end position="52"/>
    </location>
</feature>
<evidence type="ECO:0000256" key="2">
    <source>
        <dbReference type="SAM" id="Phobius"/>
    </source>
</evidence>
<gene>
    <name evidence="3" type="ORF">FB460_1302</name>
</gene>
<keyword evidence="2" id="KW-0812">Transmembrane</keyword>
<evidence type="ECO:0000313" key="4">
    <source>
        <dbReference type="Proteomes" id="UP000316196"/>
    </source>
</evidence>
<evidence type="ECO:0000256" key="1">
    <source>
        <dbReference type="SAM" id="MobiDB-lite"/>
    </source>
</evidence>
<reference evidence="3 4" key="1">
    <citation type="submission" date="2019-06" db="EMBL/GenBank/DDBJ databases">
        <title>Sequencing the genomes of 1000 actinobacteria strains.</title>
        <authorList>
            <person name="Klenk H.-P."/>
        </authorList>
    </citation>
    <scope>NUCLEOTIDE SEQUENCE [LARGE SCALE GENOMIC DNA]</scope>
    <source>
        <strain evidence="3 4">DSM 8251</strain>
    </source>
</reference>
<dbReference type="RefSeq" id="WP_142093203.1">
    <property type="nucleotide sequence ID" value="NZ_BAAAMD010000002.1"/>
</dbReference>
<keyword evidence="2" id="KW-0472">Membrane</keyword>
<comment type="caution">
    <text evidence="3">The sequence shown here is derived from an EMBL/GenBank/DDBJ whole genome shotgun (WGS) entry which is preliminary data.</text>
</comment>
<protein>
    <submittedName>
        <fullName evidence="3">Uncharacterized protein</fullName>
    </submittedName>
</protein>